<evidence type="ECO:0000313" key="2">
    <source>
        <dbReference type="EMBL" id="PVH21422.1"/>
    </source>
</evidence>
<dbReference type="STRING" id="45357.A0A2V1AUG2"/>
<feature type="compositionally biased region" description="Basic and acidic residues" evidence="1">
    <location>
        <begin position="1389"/>
        <end position="1401"/>
    </location>
</feature>
<feature type="compositionally biased region" description="Low complexity" evidence="1">
    <location>
        <begin position="969"/>
        <end position="985"/>
    </location>
</feature>
<feature type="compositionally biased region" description="Low complexity" evidence="1">
    <location>
        <begin position="540"/>
        <end position="549"/>
    </location>
</feature>
<feature type="compositionally biased region" description="Basic and acidic residues" evidence="1">
    <location>
        <begin position="1050"/>
        <end position="1071"/>
    </location>
</feature>
<feature type="compositionally biased region" description="Basic and acidic residues" evidence="1">
    <location>
        <begin position="1010"/>
        <end position="1022"/>
    </location>
</feature>
<feature type="compositionally biased region" description="Basic and acidic residues" evidence="1">
    <location>
        <begin position="230"/>
        <end position="239"/>
    </location>
</feature>
<evidence type="ECO:0000256" key="1">
    <source>
        <dbReference type="SAM" id="MobiDB-lite"/>
    </source>
</evidence>
<feature type="compositionally biased region" description="Low complexity" evidence="1">
    <location>
        <begin position="1635"/>
        <end position="1656"/>
    </location>
</feature>
<feature type="compositionally biased region" description="Polar residues" evidence="1">
    <location>
        <begin position="111"/>
        <end position="121"/>
    </location>
</feature>
<feature type="region of interest" description="Disordered" evidence="1">
    <location>
        <begin position="572"/>
        <end position="991"/>
    </location>
</feature>
<feature type="compositionally biased region" description="Basic and acidic residues" evidence="1">
    <location>
        <begin position="253"/>
        <end position="270"/>
    </location>
</feature>
<feature type="region of interest" description="Disordered" evidence="1">
    <location>
        <begin position="520"/>
        <end position="549"/>
    </location>
</feature>
<feature type="compositionally biased region" description="Low complexity" evidence="1">
    <location>
        <begin position="437"/>
        <end position="456"/>
    </location>
</feature>
<proteinExistence type="predicted"/>
<dbReference type="EMBL" id="PKFO01000005">
    <property type="protein sequence ID" value="PVH21422.1"/>
    <property type="molecule type" value="Genomic_DNA"/>
</dbReference>
<reference evidence="2 3" key="1">
    <citation type="submission" date="2017-12" db="EMBL/GenBank/DDBJ databases">
        <title>Genome Sequence of a Multidrug-Resistant Candida haemulonii Isolate from a Patient with Chronic Leg Ulcers in Israel.</title>
        <authorList>
            <person name="Chow N.A."/>
            <person name="Gade L."/>
            <person name="Batra D."/>
            <person name="Rowe L.A."/>
            <person name="Ben-Ami R."/>
            <person name="Loparev V.N."/>
            <person name="Litvintseva A.P."/>
        </authorList>
    </citation>
    <scope>NUCLEOTIDE SEQUENCE [LARGE SCALE GENOMIC DNA]</scope>
    <source>
        <strain evidence="2 3">B11899</strain>
    </source>
</reference>
<evidence type="ECO:0000313" key="3">
    <source>
        <dbReference type="Proteomes" id="UP000244309"/>
    </source>
</evidence>
<feature type="compositionally biased region" description="Low complexity" evidence="1">
    <location>
        <begin position="896"/>
        <end position="906"/>
    </location>
</feature>
<feature type="compositionally biased region" description="Polar residues" evidence="1">
    <location>
        <begin position="667"/>
        <end position="687"/>
    </location>
</feature>
<sequence>MTDGFIGKIKQTFSSKEKQNEKILRASYRAGKRKAQSEAGVKRNNSTSSSSSSSSDEGHPAGKNTTGTAAPGQTFGSKSDPAAAGAAGAALGGAGGAAAGTAAGGSSSSSQDPNVIRSTNKGRVVSQPPNVSREPLEKQWGGDYANEKKPTEVSGGTGPESSNAIVDNTNPGYDNAASPVQGHGRFYDPKDTQGGLYGSNANESNAATYAGAGAAGAGAGALGASAVKGGDSDDSKYTEATKQQAPHNKNLKTKPDAYAEQDKIDDEANRVSEQAYAKGQRQAHEIHQQGQEKAKADADEGKIGSQVDEDEEHSKNRSAYNRGGVKSAYREVSGQDGPSDKSSAGNAAAGAAAGGAAGAGASHLANKGDAHSNVVKAGEPPSSEDFDYDSEIKRLDKNIETTQKEIDAIHSPNRSTLDPKASGNAGSSAIPTGQSKSAVTGSNAGTSSGSGRALAGAGTGAALGSGAGYAAGSGSSEQKHSQPETTSRSQQQQSSSGTDYKDYYDAGVRKGAYEAGRGQGVEEKAYSAGQDAASKDAKDAASSSSSGTGSGIVAGAAGAFGAASVLASQALGFGGSNKTTESHEADVGPAGATNAASAVPGAGGASHGASVHTQGAPEARGTSQEGPAGQHGYLDSAKGALGSAGASAAGALGYNEYENKSKDNEQQTKQSTSQPSASAKYGSTATAPSAVETGGAQSLKHPGFQHPRTEGPGLTAASGSEDRRGADDVAKEAKEKAQQRTKSNQVGNASESGSGPTNADTKSASSGQSLETDVSEHNKKQGIKNDGRSLLDIAEQEDPSIAKLKHATGLHGADELDNGEEQATSKADDIQPIPDVALHSKSEFINSGGKSGQLGGVSASEAASSTDKDAPVALAAVNPDEAAKITEDIERNQKKSSSNALGRALGAGAGSPSVFVDTPPAPSSGQYQDSPYYAPERGGNHPAPRVSGQAYVSKDQREQHRREVLASENAGANAGPTAGADTAADSGYSSKELEEKTLIETAYAAGVKKLAEERGLGPDHPAHQQNAHSDATSSKKDHSSEPVVEVIGISDREKAQKVALKATRDLSKQGEDVSNSKIVVDANKREIYIEKDASEAQRTKDAERAQREAEAAKSSDSTGAAGAAGAAGATGAAAGAAGSNKEPHPADFHGQVKQAGLVNEQNKSTAPATGAPTGTSFGTGSGSGSGSGSGPGVGAAAGTAGLVGAAGAAGAYAGSKGSKSSNEKPDASFSQENPRDVDPRNYHNQHEKVKDELEEFAEEGRLGNIEPQGSAFSGSAPAIGAAGAGAAGAAGAAGLAGSSKQPDASFDEPNPREVDPRKYHQKHEQVRDDLEEYAEEGQLGNVEPKSSAPGAGAAAAGLGAAGLAGGAAAGSAQSKHPDASFHDPSPGDVDPKKYHNQHEEVKDELEEFAEEGQLGNVEPQPAGSAGAAGLGAAGLGAGAAGASTGSQQPDATFHQSNPGDVDPKRYHNEHEKAKDELEGFAQEGNLGNVSGAAAGTGGHSGYREPYPSTSTEGGSDPNFYQNVKVIGVKDTETAKDLAKQAVAAVQGRTDLLNGIKELRVDSSGAVTDENGQFLIQLGHPRGSLSEGKDTQPRGGGVTPPVTSGGQNVPSAAAAALAGSAAGYGTTTHKESPLKTQSSTIPQSSGTGTTSGTSQLGTLGGNQSYSPRDPLDTQERHSNVNPSGTSGQDAANLSDRLGNLRTDDLNATSRGLAGQGASTTAAPGVGASSGSATAAPRSRAWLPCQAHLTFNWRLEYNNSV</sequence>
<comment type="caution">
    <text evidence="2">The sequence shown here is derived from an EMBL/GenBank/DDBJ whole genome shotgun (WGS) entry which is preliminary data.</text>
</comment>
<dbReference type="GeneID" id="37005732"/>
<feature type="compositionally biased region" description="Basic and acidic residues" evidence="1">
    <location>
        <begin position="720"/>
        <end position="738"/>
    </location>
</feature>
<feature type="compositionally biased region" description="Low complexity" evidence="1">
    <location>
        <begin position="636"/>
        <end position="653"/>
    </location>
</feature>
<feature type="compositionally biased region" description="Low complexity" evidence="1">
    <location>
        <begin position="1346"/>
        <end position="1358"/>
    </location>
</feature>
<feature type="compositionally biased region" description="Basic and acidic residues" evidence="1">
    <location>
        <begin position="1309"/>
        <end position="1328"/>
    </location>
</feature>
<dbReference type="VEuPathDB" id="FungiDB:CXQ85_000399"/>
<feature type="compositionally biased region" description="Low complexity" evidence="1">
    <location>
        <begin position="1715"/>
        <end position="1736"/>
    </location>
</feature>
<protein>
    <submittedName>
        <fullName evidence="2">Uncharacterized protein</fullName>
    </submittedName>
</protein>
<feature type="compositionally biased region" description="Polar residues" evidence="1">
    <location>
        <begin position="159"/>
        <end position="172"/>
    </location>
</feature>
<feature type="compositionally biased region" description="Gly residues" evidence="1">
    <location>
        <begin position="1359"/>
        <end position="1368"/>
    </location>
</feature>
<dbReference type="RefSeq" id="XP_025342362.1">
    <property type="nucleotide sequence ID" value="XM_025484147.1"/>
</dbReference>
<feature type="compositionally biased region" description="Basic and acidic residues" evidence="1">
    <location>
        <begin position="1668"/>
        <end position="1677"/>
    </location>
</feature>
<feature type="compositionally biased region" description="Basic and acidic residues" evidence="1">
    <location>
        <begin position="954"/>
        <end position="965"/>
    </location>
</feature>
<feature type="compositionally biased region" description="Basic and acidic residues" evidence="1">
    <location>
        <begin position="1233"/>
        <end position="1251"/>
    </location>
</feature>
<feature type="compositionally biased region" description="Basic and acidic residues" evidence="1">
    <location>
        <begin position="390"/>
        <end position="408"/>
    </location>
</feature>
<feature type="compositionally biased region" description="Low complexity" evidence="1">
    <location>
        <begin position="1289"/>
        <end position="1299"/>
    </location>
</feature>
<feature type="compositionally biased region" description="Low complexity" evidence="1">
    <location>
        <begin position="1598"/>
        <end position="1608"/>
    </location>
</feature>
<feature type="compositionally biased region" description="Low complexity" evidence="1">
    <location>
        <begin position="1269"/>
        <end position="1281"/>
    </location>
</feature>
<feature type="compositionally biased region" description="Polar residues" evidence="1">
    <location>
        <begin position="1678"/>
        <end position="1690"/>
    </location>
</feature>
<feature type="compositionally biased region" description="Basic and acidic residues" evidence="1">
    <location>
        <begin position="657"/>
        <end position="666"/>
    </location>
</feature>
<feature type="region of interest" description="Disordered" evidence="1">
    <location>
        <begin position="1623"/>
        <end position="1736"/>
    </location>
</feature>
<feature type="compositionally biased region" description="Low complexity" evidence="1">
    <location>
        <begin position="1163"/>
        <end position="1176"/>
    </location>
</feature>
<feature type="compositionally biased region" description="Low complexity" evidence="1">
    <location>
        <begin position="46"/>
        <end position="55"/>
    </location>
</feature>
<name>A0A2V1AUG2_9ASCO</name>
<feature type="compositionally biased region" description="Low complexity" evidence="1">
    <location>
        <begin position="1118"/>
        <end position="1138"/>
    </location>
</feature>
<feature type="compositionally biased region" description="Gly residues" evidence="1">
    <location>
        <begin position="1426"/>
        <end position="1439"/>
    </location>
</feature>
<feature type="compositionally biased region" description="Polar residues" evidence="1">
    <location>
        <begin position="740"/>
        <end position="772"/>
    </location>
</feature>
<feature type="compositionally biased region" description="Polar residues" evidence="1">
    <location>
        <begin position="1023"/>
        <end position="1032"/>
    </location>
</feature>
<dbReference type="OrthoDB" id="4096340at2759"/>
<feature type="region of interest" description="Disordered" evidence="1">
    <location>
        <begin position="215"/>
        <end position="503"/>
    </location>
</feature>
<feature type="compositionally biased region" description="Gly residues" evidence="1">
    <location>
        <begin position="457"/>
        <end position="471"/>
    </location>
</feature>
<feature type="compositionally biased region" description="Polar residues" evidence="1">
    <location>
        <begin position="1507"/>
        <end position="1518"/>
    </location>
</feature>
<gene>
    <name evidence="2" type="ORF">CXQ85_000399</name>
</gene>
<feature type="compositionally biased region" description="Basic and acidic residues" evidence="1">
    <location>
        <begin position="1082"/>
        <end position="1113"/>
    </location>
</feature>
<feature type="compositionally biased region" description="Basic and acidic residues" evidence="1">
    <location>
        <begin position="881"/>
        <end position="893"/>
    </location>
</feature>
<dbReference type="Proteomes" id="UP000244309">
    <property type="component" value="Unassembled WGS sequence"/>
</dbReference>
<feature type="compositionally biased region" description="Basic and acidic residues" evidence="1">
    <location>
        <begin position="1461"/>
        <end position="1477"/>
    </location>
</feature>
<feature type="compositionally biased region" description="Basic and acidic residues" evidence="1">
    <location>
        <begin position="774"/>
        <end position="789"/>
    </location>
</feature>
<feature type="compositionally biased region" description="Low complexity" evidence="1">
    <location>
        <begin position="1196"/>
        <end position="1220"/>
    </location>
</feature>
<feature type="compositionally biased region" description="Polar residues" evidence="1">
    <location>
        <begin position="424"/>
        <end position="436"/>
    </location>
</feature>
<feature type="compositionally biased region" description="Basic and acidic residues" evidence="1">
    <location>
        <begin position="282"/>
        <end position="302"/>
    </location>
</feature>
<feature type="region of interest" description="Disordered" evidence="1">
    <location>
        <begin position="1"/>
        <end position="203"/>
    </location>
</feature>
<feature type="region of interest" description="Disordered" evidence="1">
    <location>
        <begin position="1579"/>
        <end position="1608"/>
    </location>
</feature>
<feature type="region of interest" description="Disordered" evidence="1">
    <location>
        <begin position="1010"/>
        <end position="1518"/>
    </location>
</feature>
<accession>A0A2V1AUG2</accession>
<keyword evidence="3" id="KW-1185">Reference proteome</keyword>
<feature type="compositionally biased region" description="Polar residues" evidence="1">
    <location>
        <begin position="1444"/>
        <end position="1458"/>
    </location>
</feature>
<organism evidence="2 3">
    <name type="scientific">Candidozyma haemuli</name>
    <dbReference type="NCBI Taxonomy" id="45357"/>
    <lineage>
        <taxon>Eukaryota</taxon>
        <taxon>Fungi</taxon>
        <taxon>Dikarya</taxon>
        <taxon>Ascomycota</taxon>
        <taxon>Saccharomycotina</taxon>
        <taxon>Pichiomycetes</taxon>
        <taxon>Metschnikowiaceae</taxon>
        <taxon>Candidozyma</taxon>
    </lineage>
</organism>
<feature type="compositionally biased region" description="Gly residues" evidence="1">
    <location>
        <begin position="1177"/>
        <end position="1195"/>
    </location>
</feature>
<feature type="compositionally biased region" description="Low complexity" evidence="1">
    <location>
        <begin position="99"/>
        <end position="110"/>
    </location>
</feature>
<feature type="compositionally biased region" description="Basic and acidic residues" evidence="1">
    <location>
        <begin position="15"/>
        <end position="24"/>
    </location>
</feature>